<name>A0A5C6CZF7_9BACT</name>
<dbReference type="EMBL" id="SJPS01000002">
    <property type="protein sequence ID" value="TWU28396.1"/>
    <property type="molecule type" value="Genomic_DNA"/>
</dbReference>
<protein>
    <recommendedName>
        <fullName evidence="3">beta-lactamase</fullName>
        <ecNumber evidence="3">3.5.2.6</ecNumber>
    </recommendedName>
</protein>
<evidence type="ECO:0000313" key="6">
    <source>
        <dbReference type="EMBL" id="TWU28396.1"/>
    </source>
</evidence>
<gene>
    <name evidence="6" type="primary">per1</name>
    <name evidence="6" type="ORF">Pla144_16840</name>
</gene>
<evidence type="ECO:0000259" key="5">
    <source>
        <dbReference type="Pfam" id="PF13354"/>
    </source>
</evidence>
<evidence type="ECO:0000256" key="4">
    <source>
        <dbReference type="SAM" id="SignalP"/>
    </source>
</evidence>
<feature type="signal peptide" evidence="4">
    <location>
        <begin position="1"/>
        <end position="23"/>
    </location>
</feature>
<dbReference type="GO" id="GO:0030655">
    <property type="term" value="P:beta-lactam antibiotic catabolic process"/>
    <property type="evidence" value="ECO:0007669"/>
    <property type="project" value="InterPro"/>
</dbReference>
<dbReference type="EC" id="3.5.2.6" evidence="3"/>
<dbReference type="RefSeq" id="WP_146449837.1">
    <property type="nucleotide sequence ID" value="NZ_SJPS01000002.1"/>
</dbReference>
<keyword evidence="6" id="KW-0378">Hydrolase</keyword>
<dbReference type="GO" id="GO:0008800">
    <property type="term" value="F:beta-lactamase activity"/>
    <property type="evidence" value="ECO:0007669"/>
    <property type="project" value="UniProtKB-EC"/>
</dbReference>
<dbReference type="InterPro" id="IPR000871">
    <property type="entry name" value="Beta-lactam_class-A"/>
</dbReference>
<comment type="similarity">
    <text evidence="2">Belongs to the class-A beta-lactamase family.</text>
</comment>
<dbReference type="Pfam" id="PF13354">
    <property type="entry name" value="Beta-lactamase2"/>
    <property type="match status" value="1"/>
</dbReference>
<dbReference type="NCBIfam" id="NF033103">
    <property type="entry name" value="bla_class_A"/>
    <property type="match status" value="1"/>
</dbReference>
<dbReference type="OrthoDB" id="9775096at2"/>
<comment type="caution">
    <text evidence="6">The sequence shown here is derived from an EMBL/GenBank/DDBJ whole genome shotgun (WGS) entry which is preliminary data.</text>
</comment>
<feature type="domain" description="Beta-lactamase class A catalytic" evidence="5">
    <location>
        <begin position="48"/>
        <end position="298"/>
    </location>
</feature>
<sequence length="330" mass="35317" precursor="true">MKIRKKISLLLATSLLTVSSAIAQEYHFKDISQKIEKVTQGMVGRIGVAAQEIGGNEVIAVNGDETFAMASTYKVAIATTVLDRVDKGELSLDQLVEVQPDMYVTGVTALAETFPHPGIKLSVANLIEVMITESDNTATDVCMELAGGAAAVTKNLRRLGITDFRVDRTTREILMDFYGLSAVTPEAIPEAIKNNPALVAAQVDPNPDFEADPRDHTTPLAMLKLLLAIDGGKAMSPESSKFLLGVMSRTRTGAGRLKGLLPKGASVAHKTGTAGGIANDVGYVTLPDGRRFAIAVFTNSSKTPVADRDRAIAEVGRTLYDFYYLTAKDK</sequence>
<dbReference type="Gene3D" id="3.40.710.10">
    <property type="entry name" value="DD-peptidase/beta-lactamase superfamily"/>
    <property type="match status" value="1"/>
</dbReference>
<accession>A0A5C6CZF7</accession>
<dbReference type="PANTHER" id="PTHR35333">
    <property type="entry name" value="BETA-LACTAMASE"/>
    <property type="match status" value="1"/>
</dbReference>
<dbReference type="GO" id="GO:0046677">
    <property type="term" value="P:response to antibiotic"/>
    <property type="evidence" value="ECO:0007669"/>
    <property type="project" value="InterPro"/>
</dbReference>
<dbReference type="AlphaFoldDB" id="A0A5C6CZF7"/>
<keyword evidence="4" id="KW-0732">Signal</keyword>
<dbReference type="PANTHER" id="PTHR35333:SF3">
    <property type="entry name" value="BETA-LACTAMASE-TYPE TRANSPEPTIDASE FOLD CONTAINING PROTEIN"/>
    <property type="match status" value="1"/>
</dbReference>
<proteinExistence type="inferred from homology"/>
<dbReference type="Proteomes" id="UP000318437">
    <property type="component" value="Unassembled WGS sequence"/>
</dbReference>
<reference evidence="6 7" key="1">
    <citation type="submission" date="2019-02" db="EMBL/GenBank/DDBJ databases">
        <title>Deep-cultivation of Planctomycetes and their phenomic and genomic characterization uncovers novel biology.</title>
        <authorList>
            <person name="Wiegand S."/>
            <person name="Jogler M."/>
            <person name="Boedeker C."/>
            <person name="Pinto D."/>
            <person name="Vollmers J."/>
            <person name="Rivas-Marin E."/>
            <person name="Kohn T."/>
            <person name="Peeters S.H."/>
            <person name="Heuer A."/>
            <person name="Rast P."/>
            <person name="Oberbeckmann S."/>
            <person name="Bunk B."/>
            <person name="Jeske O."/>
            <person name="Meyerdierks A."/>
            <person name="Storesund J.E."/>
            <person name="Kallscheuer N."/>
            <person name="Luecker S."/>
            <person name="Lage O.M."/>
            <person name="Pohl T."/>
            <person name="Merkel B.J."/>
            <person name="Hornburger P."/>
            <person name="Mueller R.-W."/>
            <person name="Bruemmer F."/>
            <person name="Labrenz M."/>
            <person name="Spormann A.M."/>
            <person name="Op Den Camp H."/>
            <person name="Overmann J."/>
            <person name="Amann R."/>
            <person name="Jetten M.S.M."/>
            <person name="Mascher T."/>
            <person name="Medema M.H."/>
            <person name="Devos D.P."/>
            <person name="Kaster A.-K."/>
            <person name="Ovreas L."/>
            <person name="Rohde M."/>
            <person name="Galperin M.Y."/>
            <person name="Jogler C."/>
        </authorList>
    </citation>
    <scope>NUCLEOTIDE SEQUENCE [LARGE SCALE GENOMIC DNA]</scope>
    <source>
        <strain evidence="6 7">Pla144</strain>
    </source>
</reference>
<feature type="chain" id="PRO_5022984920" description="beta-lactamase" evidence="4">
    <location>
        <begin position="24"/>
        <end position="330"/>
    </location>
</feature>
<dbReference type="InterPro" id="IPR045155">
    <property type="entry name" value="Beta-lactam_cat"/>
</dbReference>
<keyword evidence="7" id="KW-1185">Reference proteome</keyword>
<evidence type="ECO:0000313" key="7">
    <source>
        <dbReference type="Proteomes" id="UP000318437"/>
    </source>
</evidence>
<dbReference type="PRINTS" id="PR00118">
    <property type="entry name" value="BLACTAMASEA"/>
</dbReference>
<dbReference type="SUPFAM" id="SSF56601">
    <property type="entry name" value="beta-lactamase/transpeptidase-like"/>
    <property type="match status" value="1"/>
</dbReference>
<evidence type="ECO:0000256" key="2">
    <source>
        <dbReference type="ARBA" id="ARBA00009009"/>
    </source>
</evidence>
<evidence type="ECO:0000256" key="3">
    <source>
        <dbReference type="ARBA" id="ARBA00012865"/>
    </source>
</evidence>
<comment type="catalytic activity">
    <reaction evidence="1">
        <text>a beta-lactam + H2O = a substituted beta-amino acid</text>
        <dbReference type="Rhea" id="RHEA:20401"/>
        <dbReference type="ChEBI" id="CHEBI:15377"/>
        <dbReference type="ChEBI" id="CHEBI:35627"/>
        <dbReference type="ChEBI" id="CHEBI:140347"/>
        <dbReference type="EC" id="3.5.2.6"/>
    </reaction>
</comment>
<dbReference type="InterPro" id="IPR012338">
    <property type="entry name" value="Beta-lactam/transpept-like"/>
</dbReference>
<evidence type="ECO:0000256" key="1">
    <source>
        <dbReference type="ARBA" id="ARBA00001526"/>
    </source>
</evidence>
<organism evidence="6 7">
    <name type="scientific">Bythopirellula polymerisocia</name>
    <dbReference type="NCBI Taxonomy" id="2528003"/>
    <lineage>
        <taxon>Bacteria</taxon>
        <taxon>Pseudomonadati</taxon>
        <taxon>Planctomycetota</taxon>
        <taxon>Planctomycetia</taxon>
        <taxon>Pirellulales</taxon>
        <taxon>Lacipirellulaceae</taxon>
        <taxon>Bythopirellula</taxon>
    </lineage>
</organism>